<dbReference type="GO" id="GO:0004590">
    <property type="term" value="F:orotidine-5'-phosphate decarboxylase activity"/>
    <property type="evidence" value="ECO:0007669"/>
    <property type="project" value="UniProtKB-UniRule"/>
</dbReference>
<dbReference type="EC" id="4.1.1.23" evidence="7"/>
<comment type="catalytic activity">
    <reaction evidence="6 7">
        <text>orotidine 5'-phosphate + H(+) = UMP + CO2</text>
        <dbReference type="Rhea" id="RHEA:11596"/>
        <dbReference type="ChEBI" id="CHEBI:15378"/>
        <dbReference type="ChEBI" id="CHEBI:16526"/>
        <dbReference type="ChEBI" id="CHEBI:57538"/>
        <dbReference type="ChEBI" id="CHEBI:57865"/>
        <dbReference type="EC" id="4.1.1.23"/>
    </reaction>
</comment>
<evidence type="ECO:0000256" key="4">
    <source>
        <dbReference type="ARBA" id="ARBA00022975"/>
    </source>
</evidence>
<evidence type="ECO:0000313" key="9">
    <source>
        <dbReference type="EMBL" id="MBA0016284.1"/>
    </source>
</evidence>
<dbReference type="Pfam" id="PF00215">
    <property type="entry name" value="OMPdecase"/>
    <property type="match status" value="1"/>
</dbReference>
<evidence type="ECO:0000313" key="10">
    <source>
        <dbReference type="Proteomes" id="UP000530186"/>
    </source>
</evidence>
<feature type="domain" description="Orotidine 5'-phosphate decarboxylase" evidence="8">
    <location>
        <begin position="16"/>
        <end position="283"/>
    </location>
</feature>
<organism evidence="9 10">
    <name type="scientific">Pseudolactococcus laudensis</name>
    <dbReference type="NCBI Taxonomy" id="1494461"/>
    <lineage>
        <taxon>Bacteria</taxon>
        <taxon>Bacillati</taxon>
        <taxon>Bacillota</taxon>
        <taxon>Bacilli</taxon>
        <taxon>Lactobacillales</taxon>
        <taxon>Streptococcaceae</taxon>
        <taxon>Pseudolactococcus</taxon>
    </lineage>
</organism>
<comment type="caution">
    <text evidence="9">The sequence shown here is derived from an EMBL/GenBank/DDBJ whole genome shotgun (WGS) entry which is preliminary data.</text>
</comment>
<evidence type="ECO:0000256" key="2">
    <source>
        <dbReference type="ARBA" id="ARBA00008847"/>
    </source>
</evidence>
<dbReference type="RefSeq" id="WP_180746525.1">
    <property type="nucleotide sequence ID" value="NZ_CBCRWQ010000004.1"/>
</dbReference>
<evidence type="ECO:0000256" key="6">
    <source>
        <dbReference type="ARBA" id="ARBA00049157"/>
    </source>
</evidence>
<keyword evidence="10" id="KW-1185">Reference proteome</keyword>
<accession>A0A7V8N0D3</accession>
<dbReference type="SUPFAM" id="SSF51366">
    <property type="entry name" value="Ribulose-phoshate binding barrel"/>
    <property type="match status" value="1"/>
</dbReference>
<sequence>MFADKYIERVIRTRSHLCVGLDLILDRFPSVILERAEKMYGKTPKGAGHAIFEFNKLIIDTIADKVPIVKPQLAYYEKYDHFGVAAFWQTVEYAQKRGLLVIADAKRGDIGTTSQAYAEAFYKSTEDEWVSSIAVDAVTVNPYLGSDGLEPFVNLSIGNDKGTIILVKTSNPSSGEFQDQITEASGKSISESVCDYINSRSNPIGKYGFSDVGAVIGATYAKDLARFREILPNSLFLVPGIGYQGGDVEQLALAFNEKGLGAIISCTRAINYAYQTVGVSEEEVKASILKAVDSFNQSINSALIEAGKFFSDEVLM</sequence>
<dbReference type="InterPro" id="IPR011060">
    <property type="entry name" value="RibuloseP-bd_barrel"/>
</dbReference>
<dbReference type="GO" id="GO:0044205">
    <property type="term" value="P:'de novo' UMP biosynthetic process"/>
    <property type="evidence" value="ECO:0007669"/>
    <property type="project" value="UniProtKB-UniRule"/>
</dbReference>
<dbReference type="InterPro" id="IPR013785">
    <property type="entry name" value="Aldolase_TIM"/>
</dbReference>
<proteinExistence type="inferred from homology"/>
<dbReference type="Proteomes" id="UP000530186">
    <property type="component" value="Unassembled WGS sequence"/>
</dbReference>
<evidence type="ECO:0000256" key="5">
    <source>
        <dbReference type="ARBA" id="ARBA00023239"/>
    </source>
</evidence>
<gene>
    <name evidence="7 9" type="primary">pyrF</name>
    <name evidence="9" type="ORF">HZR21_03835</name>
</gene>
<name>A0A7V8N0D3_9LACT</name>
<evidence type="ECO:0000259" key="8">
    <source>
        <dbReference type="SMART" id="SM00934"/>
    </source>
</evidence>
<evidence type="ECO:0000256" key="1">
    <source>
        <dbReference type="ARBA" id="ARBA00004861"/>
    </source>
</evidence>
<protein>
    <recommendedName>
        <fullName evidence="7">Orotidine 5'-phosphate decarboxylase</fullName>
        <ecNumber evidence="7">4.1.1.23</ecNumber>
    </recommendedName>
    <alternativeName>
        <fullName evidence="7">OMP decarboxylase</fullName>
        <shortName evidence="7">OMPDCase</shortName>
        <shortName evidence="7">OMPdecase</shortName>
    </alternativeName>
</protein>
<dbReference type="CDD" id="cd04725">
    <property type="entry name" value="OMP_decarboxylase_like"/>
    <property type="match status" value="1"/>
</dbReference>
<dbReference type="SMART" id="SM00934">
    <property type="entry name" value="OMPdecase"/>
    <property type="match status" value="1"/>
</dbReference>
<dbReference type="AlphaFoldDB" id="A0A7V8N0D3"/>
<dbReference type="GO" id="GO:0006207">
    <property type="term" value="P:'de novo' pyrimidine nucleobase biosynthetic process"/>
    <property type="evidence" value="ECO:0007669"/>
    <property type="project" value="InterPro"/>
</dbReference>
<feature type="active site" description="Proton donor" evidence="7">
    <location>
        <position position="106"/>
    </location>
</feature>
<dbReference type="Gene3D" id="3.20.20.70">
    <property type="entry name" value="Aldolase class I"/>
    <property type="match status" value="1"/>
</dbReference>
<evidence type="ECO:0000256" key="3">
    <source>
        <dbReference type="ARBA" id="ARBA00022793"/>
    </source>
</evidence>
<evidence type="ECO:0000256" key="7">
    <source>
        <dbReference type="HAMAP-Rule" id="MF_01215"/>
    </source>
</evidence>
<comment type="pathway">
    <text evidence="1 7">Pyrimidine metabolism; UMP biosynthesis via de novo pathway; UMP from orotate: step 2/2.</text>
</comment>
<dbReference type="PANTHER" id="PTHR43375">
    <property type="entry name" value="OROTIDINE 5'-PHOSPHATE DECARBOXYLASE"/>
    <property type="match status" value="1"/>
</dbReference>
<reference evidence="9 10" key="1">
    <citation type="submission" date="2020-07" db="EMBL/GenBank/DDBJ databases">
        <authorList>
            <person name="Hilgarth M."/>
            <person name="Werum V."/>
            <person name="Vogel R.F."/>
        </authorList>
    </citation>
    <scope>NUCLEOTIDE SEQUENCE [LARGE SCALE GENOMIC DNA]</scope>
    <source>
        <strain evidence="9 10">DSM 28961</strain>
    </source>
</reference>
<keyword evidence="5 7" id="KW-0456">Lyase</keyword>
<keyword evidence="4 7" id="KW-0665">Pyrimidine biosynthesis</keyword>
<dbReference type="PANTHER" id="PTHR43375:SF1">
    <property type="entry name" value="OROTIDINE 5'-PHOSPHATE DECARBOXYLASE"/>
    <property type="match status" value="1"/>
</dbReference>
<dbReference type="UniPathway" id="UPA00070">
    <property type="reaction ID" value="UER00120"/>
</dbReference>
<dbReference type="HAMAP" id="MF_01215">
    <property type="entry name" value="OMPdecase_type2"/>
    <property type="match status" value="1"/>
</dbReference>
<dbReference type="InterPro" id="IPR001754">
    <property type="entry name" value="OMPdeCOase_dom"/>
</dbReference>
<dbReference type="NCBIfam" id="TIGR02127">
    <property type="entry name" value="pyrF_sub2"/>
    <property type="match status" value="1"/>
</dbReference>
<dbReference type="GeneID" id="303194643"/>
<comment type="similarity">
    <text evidence="2 7">Belongs to the OMP decarboxylase family. Type 2 subfamily.</text>
</comment>
<dbReference type="EMBL" id="JACBNY010000004">
    <property type="protein sequence ID" value="MBA0016284.1"/>
    <property type="molecule type" value="Genomic_DNA"/>
</dbReference>
<dbReference type="InterPro" id="IPR011995">
    <property type="entry name" value="OMPdecase_type-2"/>
</dbReference>
<keyword evidence="3 7" id="KW-0210">Decarboxylase</keyword>